<dbReference type="EMBL" id="VSRR010000408">
    <property type="protein sequence ID" value="MPC15205.1"/>
    <property type="molecule type" value="Genomic_DNA"/>
</dbReference>
<dbReference type="Proteomes" id="UP000324222">
    <property type="component" value="Unassembled WGS sequence"/>
</dbReference>
<accession>A0A5B7D1L2</accession>
<keyword evidence="2" id="KW-1185">Reference proteome</keyword>
<dbReference type="AlphaFoldDB" id="A0A5B7D1L2"/>
<name>A0A5B7D1L2_PORTR</name>
<reference evidence="1 2" key="1">
    <citation type="submission" date="2019-05" db="EMBL/GenBank/DDBJ databases">
        <title>Another draft genome of Portunus trituberculatus and its Hox gene families provides insights of decapod evolution.</title>
        <authorList>
            <person name="Jeong J.-H."/>
            <person name="Song I."/>
            <person name="Kim S."/>
            <person name="Choi T."/>
            <person name="Kim D."/>
            <person name="Ryu S."/>
            <person name="Kim W."/>
        </authorList>
    </citation>
    <scope>NUCLEOTIDE SEQUENCE [LARGE SCALE GENOMIC DNA]</scope>
    <source>
        <tissue evidence="1">Muscle</tissue>
    </source>
</reference>
<evidence type="ECO:0000313" key="2">
    <source>
        <dbReference type="Proteomes" id="UP000324222"/>
    </source>
</evidence>
<organism evidence="1 2">
    <name type="scientific">Portunus trituberculatus</name>
    <name type="common">Swimming crab</name>
    <name type="synonym">Neptunus trituberculatus</name>
    <dbReference type="NCBI Taxonomy" id="210409"/>
    <lineage>
        <taxon>Eukaryota</taxon>
        <taxon>Metazoa</taxon>
        <taxon>Ecdysozoa</taxon>
        <taxon>Arthropoda</taxon>
        <taxon>Crustacea</taxon>
        <taxon>Multicrustacea</taxon>
        <taxon>Malacostraca</taxon>
        <taxon>Eumalacostraca</taxon>
        <taxon>Eucarida</taxon>
        <taxon>Decapoda</taxon>
        <taxon>Pleocyemata</taxon>
        <taxon>Brachyura</taxon>
        <taxon>Eubrachyura</taxon>
        <taxon>Portunoidea</taxon>
        <taxon>Portunidae</taxon>
        <taxon>Portuninae</taxon>
        <taxon>Portunus</taxon>
    </lineage>
</organism>
<sequence>MSSVSKLYDELDLCPSFLLTCRGAFDSVTWNWHVSKADDSNALLLTPTWRLCDPILKDE</sequence>
<proteinExistence type="predicted"/>
<evidence type="ECO:0000313" key="1">
    <source>
        <dbReference type="EMBL" id="MPC15205.1"/>
    </source>
</evidence>
<comment type="caution">
    <text evidence="1">The sequence shown here is derived from an EMBL/GenBank/DDBJ whole genome shotgun (WGS) entry which is preliminary data.</text>
</comment>
<protein>
    <submittedName>
        <fullName evidence="1">Uncharacterized protein</fullName>
    </submittedName>
</protein>
<gene>
    <name evidence="1" type="ORF">E2C01_007991</name>
</gene>